<evidence type="ECO:0008006" key="3">
    <source>
        <dbReference type="Google" id="ProtNLM"/>
    </source>
</evidence>
<gene>
    <name evidence="1" type="ORF">IAC61_06480</name>
</gene>
<comment type="caution">
    <text evidence="1">The sequence shown here is derived from an EMBL/GenBank/DDBJ whole genome shotgun (WGS) entry which is preliminary data.</text>
</comment>
<evidence type="ECO:0000313" key="1">
    <source>
        <dbReference type="EMBL" id="MBO8426932.1"/>
    </source>
</evidence>
<dbReference type="AlphaFoldDB" id="A0A9D9DFY9"/>
<dbReference type="Gene3D" id="3.40.1190.10">
    <property type="entry name" value="Mur-like, catalytic domain"/>
    <property type="match status" value="1"/>
</dbReference>
<evidence type="ECO:0000313" key="2">
    <source>
        <dbReference type="Proteomes" id="UP000823634"/>
    </source>
</evidence>
<dbReference type="EMBL" id="JADINA010000040">
    <property type="protein sequence ID" value="MBO8426932.1"/>
    <property type="molecule type" value="Genomic_DNA"/>
</dbReference>
<name>A0A9D9DFY9_9FIRM</name>
<organism evidence="1 2">
    <name type="scientific">Candidatus Alloenteromonas pullistercoris</name>
    <dbReference type="NCBI Taxonomy" id="2840785"/>
    <lineage>
        <taxon>Bacteria</taxon>
        <taxon>Bacillati</taxon>
        <taxon>Bacillota</taxon>
        <taxon>Bacillota incertae sedis</taxon>
        <taxon>Candidatus Alloenteromonas</taxon>
    </lineage>
</organism>
<dbReference type="InterPro" id="IPR036565">
    <property type="entry name" value="Mur-like_cat_sf"/>
</dbReference>
<dbReference type="GO" id="GO:0005524">
    <property type="term" value="F:ATP binding"/>
    <property type="evidence" value="ECO:0007669"/>
    <property type="project" value="InterPro"/>
</dbReference>
<accession>A0A9D9DFY9</accession>
<reference evidence="1" key="1">
    <citation type="submission" date="2020-10" db="EMBL/GenBank/DDBJ databases">
        <authorList>
            <person name="Gilroy R."/>
        </authorList>
    </citation>
    <scope>NUCLEOTIDE SEQUENCE</scope>
    <source>
        <strain evidence="1">17113</strain>
    </source>
</reference>
<dbReference type="Proteomes" id="UP000823634">
    <property type="component" value="Unassembled WGS sequence"/>
</dbReference>
<proteinExistence type="predicted"/>
<protein>
    <recommendedName>
        <fullName evidence="3">Mur ligase central domain-containing protein</fullName>
    </recommendedName>
</protein>
<reference evidence="1" key="2">
    <citation type="journal article" date="2021" name="PeerJ">
        <title>Extensive microbial diversity within the chicken gut microbiome revealed by metagenomics and culture.</title>
        <authorList>
            <person name="Gilroy R."/>
            <person name="Ravi A."/>
            <person name="Getino M."/>
            <person name="Pursley I."/>
            <person name="Horton D.L."/>
            <person name="Alikhan N.F."/>
            <person name="Baker D."/>
            <person name="Gharbi K."/>
            <person name="Hall N."/>
            <person name="Watson M."/>
            <person name="Adriaenssens E.M."/>
            <person name="Foster-Nyarko E."/>
            <person name="Jarju S."/>
            <person name="Secka A."/>
            <person name="Antonio M."/>
            <person name="Oren A."/>
            <person name="Chaudhuri R.R."/>
            <person name="La Ragione R."/>
            <person name="Hildebrand F."/>
            <person name="Pallen M.J."/>
        </authorList>
    </citation>
    <scope>NUCLEOTIDE SEQUENCE</scope>
    <source>
        <strain evidence="1">17113</strain>
    </source>
</reference>
<dbReference type="SUPFAM" id="SSF53623">
    <property type="entry name" value="MurD-like peptide ligases, catalytic domain"/>
    <property type="match status" value="1"/>
</dbReference>
<sequence length="380" mass="41467">MFEQFGNEMGDLNKAIRKAGISFKGRIVSITGSSGKSLTAHFLYGILSASGYKTAAYLNCFPGFPSNLLLSYKDYPRFDESLLKIASKCGLSLGQAQFLLSFKAAEDCDFFIIEHDIGGLSSSCYFDDLYSDLTVLTSTGLDHVELLGTTESGIALDCVSLCPVSSRLLSYDLGELTLPPVKEYCEANDVTWTKADLCHYPHLEGDDFVFEYFPYKDLHIPYIGRIAVEDAGLAIEAARILLPDLKEEDVKSGLAISPLPYHLSKKGDVYFDLASSPEQAYGLSRSAQTLAKNGPVSVIYGARKGSNVSAILPLLDNAFAEVFLSTVPGDSSYWDEDDFALFVADHPFVSDIKSHIASHPGTYLIVGEKGFVFHAEKEIG</sequence>